<dbReference type="AlphaFoldDB" id="A0A0E9WFH3"/>
<reference evidence="1" key="2">
    <citation type="journal article" date="2015" name="Fish Shellfish Immunol.">
        <title>Early steps in the European eel (Anguilla anguilla)-Vibrio vulnificus interaction in the gills: Role of the RtxA13 toxin.</title>
        <authorList>
            <person name="Callol A."/>
            <person name="Pajuelo D."/>
            <person name="Ebbesson L."/>
            <person name="Teles M."/>
            <person name="MacKenzie S."/>
            <person name="Amaro C."/>
        </authorList>
    </citation>
    <scope>NUCLEOTIDE SEQUENCE</scope>
</reference>
<name>A0A0E9WFH3_ANGAN</name>
<reference evidence="1" key="1">
    <citation type="submission" date="2014-11" db="EMBL/GenBank/DDBJ databases">
        <authorList>
            <person name="Amaro Gonzalez C."/>
        </authorList>
    </citation>
    <scope>NUCLEOTIDE SEQUENCE</scope>
</reference>
<dbReference type="EMBL" id="GBXM01020277">
    <property type="protein sequence ID" value="JAH88300.1"/>
    <property type="molecule type" value="Transcribed_RNA"/>
</dbReference>
<sequence length="65" mass="7393">MSANATKKQPSTWPGLGSPCSDIWLYDTSKIKIYILWNLLVMDILYCTGKVKQGNLRTHEGKIKH</sequence>
<evidence type="ECO:0000313" key="1">
    <source>
        <dbReference type="EMBL" id="JAH88300.1"/>
    </source>
</evidence>
<protein>
    <submittedName>
        <fullName evidence="1">Uncharacterized protein</fullName>
    </submittedName>
</protein>
<proteinExistence type="predicted"/>
<accession>A0A0E9WFH3</accession>
<organism evidence="1">
    <name type="scientific">Anguilla anguilla</name>
    <name type="common">European freshwater eel</name>
    <name type="synonym">Muraena anguilla</name>
    <dbReference type="NCBI Taxonomy" id="7936"/>
    <lineage>
        <taxon>Eukaryota</taxon>
        <taxon>Metazoa</taxon>
        <taxon>Chordata</taxon>
        <taxon>Craniata</taxon>
        <taxon>Vertebrata</taxon>
        <taxon>Euteleostomi</taxon>
        <taxon>Actinopterygii</taxon>
        <taxon>Neopterygii</taxon>
        <taxon>Teleostei</taxon>
        <taxon>Anguilliformes</taxon>
        <taxon>Anguillidae</taxon>
        <taxon>Anguilla</taxon>
    </lineage>
</organism>